<keyword evidence="10" id="KW-0067">ATP-binding</keyword>
<evidence type="ECO:0000256" key="8">
    <source>
        <dbReference type="ARBA" id="ARBA00022741"/>
    </source>
</evidence>
<keyword evidence="18" id="KW-1185">Reference proteome</keyword>
<evidence type="ECO:0000259" key="15">
    <source>
        <dbReference type="PROSITE" id="PS50109"/>
    </source>
</evidence>
<comment type="subcellular location">
    <subcellularLocation>
        <location evidence="2">Cell membrane</location>
        <topology evidence="2">Multi-pass membrane protein</topology>
    </subcellularLocation>
</comment>
<dbReference type="InterPro" id="IPR003661">
    <property type="entry name" value="HisK_dim/P_dom"/>
</dbReference>
<accession>A0A0J1FST8</accession>
<keyword evidence="11 14" id="KW-1133">Transmembrane helix</keyword>
<keyword evidence="9 17" id="KW-0418">Kinase</keyword>
<dbReference type="SUPFAM" id="SSF47384">
    <property type="entry name" value="Homodimeric domain of signal transducing histidine kinase"/>
    <property type="match status" value="1"/>
</dbReference>
<dbReference type="Pfam" id="PF00512">
    <property type="entry name" value="HisKA"/>
    <property type="match status" value="1"/>
</dbReference>
<dbReference type="PANTHER" id="PTHR45528:SF1">
    <property type="entry name" value="SENSOR HISTIDINE KINASE CPXA"/>
    <property type="match status" value="1"/>
</dbReference>
<dbReference type="PRINTS" id="PR00344">
    <property type="entry name" value="BCTRLSENSOR"/>
</dbReference>
<dbReference type="GO" id="GO:0000155">
    <property type="term" value="F:phosphorelay sensor kinase activity"/>
    <property type="evidence" value="ECO:0007669"/>
    <property type="project" value="InterPro"/>
</dbReference>
<evidence type="ECO:0000256" key="7">
    <source>
        <dbReference type="ARBA" id="ARBA00022692"/>
    </source>
</evidence>
<gene>
    <name evidence="17" type="primary">walK_1</name>
    <name evidence="17" type="ORF">DEAC_c17760</name>
</gene>
<dbReference type="InterPro" id="IPR036097">
    <property type="entry name" value="HisK_dim/P_sf"/>
</dbReference>
<evidence type="ECO:0000313" key="17">
    <source>
        <dbReference type="EMBL" id="KLU66377.1"/>
    </source>
</evidence>
<organism evidence="17 18">
    <name type="scientific">Desulfosporosinus acididurans</name>
    <dbReference type="NCBI Taxonomy" id="476652"/>
    <lineage>
        <taxon>Bacteria</taxon>
        <taxon>Bacillati</taxon>
        <taxon>Bacillota</taxon>
        <taxon>Clostridia</taxon>
        <taxon>Eubacteriales</taxon>
        <taxon>Desulfitobacteriaceae</taxon>
        <taxon>Desulfosporosinus</taxon>
    </lineage>
</organism>
<dbReference type="Proteomes" id="UP000036356">
    <property type="component" value="Unassembled WGS sequence"/>
</dbReference>
<dbReference type="Gene3D" id="1.10.287.130">
    <property type="match status" value="1"/>
</dbReference>
<evidence type="ECO:0000256" key="10">
    <source>
        <dbReference type="ARBA" id="ARBA00022840"/>
    </source>
</evidence>
<feature type="transmembrane region" description="Helical" evidence="14">
    <location>
        <begin position="168"/>
        <end position="190"/>
    </location>
</feature>
<dbReference type="Gene3D" id="3.30.565.10">
    <property type="entry name" value="Histidine kinase-like ATPase, C-terminal domain"/>
    <property type="match status" value="1"/>
</dbReference>
<name>A0A0J1FST8_9FIRM</name>
<dbReference type="Pfam" id="PF02518">
    <property type="entry name" value="HATPase_c"/>
    <property type="match status" value="1"/>
</dbReference>
<comment type="catalytic activity">
    <reaction evidence="1">
        <text>ATP + protein L-histidine = ADP + protein N-phospho-L-histidine.</text>
        <dbReference type="EC" id="2.7.13.3"/>
    </reaction>
</comment>
<dbReference type="GO" id="GO:0005524">
    <property type="term" value="F:ATP binding"/>
    <property type="evidence" value="ECO:0007669"/>
    <property type="project" value="UniProtKB-KW"/>
</dbReference>
<feature type="domain" description="Histidine kinase" evidence="15">
    <location>
        <begin position="263"/>
        <end position="481"/>
    </location>
</feature>
<feature type="domain" description="HAMP" evidence="16">
    <location>
        <begin position="196"/>
        <end position="248"/>
    </location>
</feature>
<dbReference type="SUPFAM" id="SSF55874">
    <property type="entry name" value="ATPase domain of HSP90 chaperone/DNA topoisomerase II/histidine kinase"/>
    <property type="match status" value="1"/>
</dbReference>
<proteinExistence type="predicted"/>
<dbReference type="InterPro" id="IPR003660">
    <property type="entry name" value="HAMP_dom"/>
</dbReference>
<dbReference type="SMART" id="SM00388">
    <property type="entry name" value="HisKA"/>
    <property type="match status" value="1"/>
</dbReference>
<evidence type="ECO:0000256" key="11">
    <source>
        <dbReference type="ARBA" id="ARBA00022989"/>
    </source>
</evidence>
<keyword evidence="8" id="KW-0547">Nucleotide-binding</keyword>
<evidence type="ECO:0000256" key="12">
    <source>
        <dbReference type="ARBA" id="ARBA00023012"/>
    </source>
</evidence>
<keyword evidence="5" id="KW-0597">Phosphoprotein</keyword>
<dbReference type="Gene3D" id="6.10.340.10">
    <property type="match status" value="1"/>
</dbReference>
<dbReference type="SUPFAM" id="SSF158472">
    <property type="entry name" value="HAMP domain-like"/>
    <property type="match status" value="1"/>
</dbReference>
<dbReference type="STRING" id="476652.DEAC_c17760"/>
<dbReference type="CDD" id="cd00082">
    <property type="entry name" value="HisKA"/>
    <property type="match status" value="1"/>
</dbReference>
<keyword evidence="6 17" id="KW-0808">Transferase</keyword>
<keyword evidence="12" id="KW-0902">Two-component regulatory system</keyword>
<dbReference type="FunFam" id="1.10.287.130:FF:000001">
    <property type="entry name" value="Two-component sensor histidine kinase"/>
    <property type="match status" value="1"/>
</dbReference>
<dbReference type="SMART" id="SM00387">
    <property type="entry name" value="HATPase_c"/>
    <property type="match status" value="1"/>
</dbReference>
<sequence>MLIKKRILLSNILMIIIPAVLIMIVTGIVYLSYLKISKGASVDDAEKYIAAQSMIAEYSNQMQYSQTIYDFDAVQSELQKRLLASGIYSKITRDHQIVASNFTKEVDSLSATIDGPNSSMPKPYAVQSGHALLISYSFPKDSYLFKVIAIDPNFRIRSNEWVTRIKVMGSYITITFIISLIIIALTNGVISSNIFKNIIVPLDMLNYGAEQIKNGNLDFEIKYERMDEFGVAIANFDEMRTRLRQSIQTQLNYEEERKELVAGISHDLRTPLTAIKGYVKGLKDNVANTPEKQQRYHDIIYKKTCEMDVLVDRLFLFSKLDTGHLPFYFEKVKSKEYFGELVRQIIEDFEGSGLKLSYSNRCSSNSIVTIDPDQMKRVFTNIVENSLKYKQLESCQVDFMVSRQGNEVVIEICDDGQGVPEEILPKLFTSFYRGDASRNNPTQSSGLGLSIAERIVKAHHGSIIAQNKNGLAITIKLPVVEVG</sequence>
<dbReference type="AlphaFoldDB" id="A0A0J1FST8"/>
<dbReference type="InterPro" id="IPR004358">
    <property type="entry name" value="Sig_transdc_His_kin-like_C"/>
</dbReference>
<evidence type="ECO:0000256" key="9">
    <source>
        <dbReference type="ARBA" id="ARBA00022777"/>
    </source>
</evidence>
<dbReference type="EC" id="2.7.13.3" evidence="3"/>
<feature type="transmembrane region" description="Helical" evidence="14">
    <location>
        <begin position="12"/>
        <end position="33"/>
    </location>
</feature>
<keyword evidence="4" id="KW-1003">Cell membrane</keyword>
<dbReference type="PANTHER" id="PTHR45528">
    <property type="entry name" value="SENSOR HISTIDINE KINASE CPXA"/>
    <property type="match status" value="1"/>
</dbReference>
<evidence type="ECO:0000256" key="4">
    <source>
        <dbReference type="ARBA" id="ARBA00022475"/>
    </source>
</evidence>
<keyword evidence="7 14" id="KW-0812">Transmembrane</keyword>
<evidence type="ECO:0000313" key="18">
    <source>
        <dbReference type="Proteomes" id="UP000036356"/>
    </source>
</evidence>
<evidence type="ECO:0000256" key="1">
    <source>
        <dbReference type="ARBA" id="ARBA00000085"/>
    </source>
</evidence>
<evidence type="ECO:0000256" key="6">
    <source>
        <dbReference type="ARBA" id="ARBA00022679"/>
    </source>
</evidence>
<dbReference type="PROSITE" id="PS50109">
    <property type="entry name" value="HIS_KIN"/>
    <property type="match status" value="1"/>
</dbReference>
<evidence type="ECO:0000256" key="5">
    <source>
        <dbReference type="ARBA" id="ARBA00022553"/>
    </source>
</evidence>
<dbReference type="InterPro" id="IPR005467">
    <property type="entry name" value="His_kinase_dom"/>
</dbReference>
<evidence type="ECO:0000256" key="2">
    <source>
        <dbReference type="ARBA" id="ARBA00004651"/>
    </source>
</evidence>
<dbReference type="PROSITE" id="PS50885">
    <property type="entry name" value="HAMP"/>
    <property type="match status" value="1"/>
</dbReference>
<comment type="caution">
    <text evidence="17">The sequence shown here is derived from an EMBL/GenBank/DDBJ whole genome shotgun (WGS) entry which is preliminary data.</text>
</comment>
<dbReference type="PATRIC" id="fig|476652.3.peg.1833"/>
<dbReference type="EMBL" id="LDZY01000005">
    <property type="protein sequence ID" value="KLU66377.1"/>
    <property type="molecule type" value="Genomic_DNA"/>
</dbReference>
<dbReference type="InterPro" id="IPR003594">
    <property type="entry name" value="HATPase_dom"/>
</dbReference>
<protein>
    <recommendedName>
        <fullName evidence="3">histidine kinase</fullName>
        <ecNumber evidence="3">2.7.13.3</ecNumber>
    </recommendedName>
</protein>
<evidence type="ECO:0000256" key="3">
    <source>
        <dbReference type="ARBA" id="ARBA00012438"/>
    </source>
</evidence>
<reference evidence="17 18" key="1">
    <citation type="submission" date="2015-06" db="EMBL/GenBank/DDBJ databases">
        <title>Draft genome of the moderately acidophilic sulfate reducer Candidatus Desulfosporosinus acididurans strain M1.</title>
        <authorList>
            <person name="Poehlein A."/>
            <person name="Petzsch P."/>
            <person name="Johnson B.D."/>
            <person name="Schloemann M."/>
            <person name="Daniel R."/>
            <person name="Muehling M."/>
        </authorList>
    </citation>
    <scope>NUCLEOTIDE SEQUENCE [LARGE SCALE GENOMIC DNA]</scope>
    <source>
        <strain evidence="17 18">M1</strain>
    </source>
</reference>
<dbReference type="GO" id="GO:0005886">
    <property type="term" value="C:plasma membrane"/>
    <property type="evidence" value="ECO:0007669"/>
    <property type="project" value="UniProtKB-SubCell"/>
</dbReference>
<dbReference type="CDD" id="cd06225">
    <property type="entry name" value="HAMP"/>
    <property type="match status" value="1"/>
</dbReference>
<evidence type="ECO:0000259" key="16">
    <source>
        <dbReference type="PROSITE" id="PS50885"/>
    </source>
</evidence>
<keyword evidence="13 14" id="KW-0472">Membrane</keyword>
<evidence type="ECO:0000256" key="14">
    <source>
        <dbReference type="SAM" id="Phobius"/>
    </source>
</evidence>
<evidence type="ECO:0000256" key="13">
    <source>
        <dbReference type="ARBA" id="ARBA00023136"/>
    </source>
</evidence>
<dbReference type="Pfam" id="PF00672">
    <property type="entry name" value="HAMP"/>
    <property type="match status" value="1"/>
</dbReference>
<dbReference type="InterPro" id="IPR036890">
    <property type="entry name" value="HATPase_C_sf"/>
</dbReference>
<dbReference type="SMART" id="SM00304">
    <property type="entry name" value="HAMP"/>
    <property type="match status" value="1"/>
</dbReference>
<dbReference type="InterPro" id="IPR050398">
    <property type="entry name" value="HssS/ArlS-like"/>
</dbReference>